<keyword evidence="10" id="KW-1185">Reference proteome</keyword>
<evidence type="ECO:0000256" key="3">
    <source>
        <dbReference type="ARBA" id="ARBA00022729"/>
    </source>
</evidence>
<dbReference type="GO" id="GO:0016787">
    <property type="term" value="F:hydrolase activity"/>
    <property type="evidence" value="ECO:0007669"/>
    <property type="project" value="UniProtKB-KW"/>
</dbReference>
<keyword evidence="3" id="KW-0732">Signal</keyword>
<dbReference type="Pfam" id="PF00172">
    <property type="entry name" value="Zn_clus"/>
    <property type="match status" value="1"/>
</dbReference>
<dbReference type="InterPro" id="IPR017850">
    <property type="entry name" value="Alkaline_phosphatase_core_sf"/>
</dbReference>
<evidence type="ECO:0000259" key="8">
    <source>
        <dbReference type="PROSITE" id="PS50048"/>
    </source>
</evidence>
<dbReference type="PANTHER" id="PTHR43108">
    <property type="entry name" value="N-ACETYLGLUCOSAMINE-6-SULFATASE FAMILY MEMBER"/>
    <property type="match status" value="1"/>
</dbReference>
<evidence type="ECO:0000256" key="5">
    <source>
        <dbReference type="ARBA" id="ARBA00023180"/>
    </source>
</evidence>
<dbReference type="InterPro" id="IPR036864">
    <property type="entry name" value="Zn2-C6_fun-type_DNA-bd_sf"/>
</dbReference>
<dbReference type="GO" id="GO:0000981">
    <property type="term" value="F:DNA-binding transcription factor activity, RNA polymerase II-specific"/>
    <property type="evidence" value="ECO:0007669"/>
    <property type="project" value="InterPro"/>
</dbReference>
<keyword evidence="5" id="KW-0325">Glycoprotein</keyword>
<comment type="similarity">
    <text evidence="1">Belongs to the sulfatase family.</text>
</comment>
<keyword evidence="4" id="KW-0378">Hydrolase</keyword>
<evidence type="ECO:0000256" key="6">
    <source>
        <dbReference type="ARBA" id="ARBA00023242"/>
    </source>
</evidence>
<dbReference type="GO" id="GO:0008270">
    <property type="term" value="F:zinc ion binding"/>
    <property type="evidence" value="ECO:0007669"/>
    <property type="project" value="InterPro"/>
</dbReference>
<dbReference type="SUPFAM" id="SSF57701">
    <property type="entry name" value="Zn2/Cys6 DNA-binding domain"/>
    <property type="match status" value="1"/>
</dbReference>
<dbReference type="InterPro" id="IPR024607">
    <property type="entry name" value="Sulfatase_CS"/>
</dbReference>
<dbReference type="AlphaFoldDB" id="A0A9P7UDP7"/>
<evidence type="ECO:0000256" key="7">
    <source>
        <dbReference type="SAM" id="MobiDB-lite"/>
    </source>
</evidence>
<accession>A0A9P7UDP7</accession>
<dbReference type="InterPro" id="IPR000917">
    <property type="entry name" value="Sulfatase_N"/>
</dbReference>
<dbReference type="EMBL" id="JAESDN010000006">
    <property type="protein sequence ID" value="KAG7048067.1"/>
    <property type="molecule type" value="Genomic_DNA"/>
</dbReference>
<dbReference type="InterPro" id="IPR001138">
    <property type="entry name" value="Zn2Cys6_DnaBD"/>
</dbReference>
<evidence type="ECO:0000313" key="10">
    <source>
        <dbReference type="Proteomes" id="UP000699042"/>
    </source>
</evidence>
<keyword evidence="6" id="KW-0539">Nucleus</keyword>
<dbReference type="CDD" id="cd00067">
    <property type="entry name" value="GAL4"/>
    <property type="match status" value="1"/>
</dbReference>
<evidence type="ECO:0000313" key="9">
    <source>
        <dbReference type="EMBL" id="KAG7048067.1"/>
    </source>
</evidence>
<dbReference type="Pfam" id="PF04082">
    <property type="entry name" value="Fungal_trans"/>
    <property type="match status" value="1"/>
</dbReference>
<dbReference type="PROSITE" id="PS00523">
    <property type="entry name" value="SULFATASE_1"/>
    <property type="match status" value="1"/>
</dbReference>
<comment type="caution">
    <text evidence="9">The sequence shown here is derived from an EMBL/GenBank/DDBJ whole genome shotgun (WGS) entry which is preliminary data.</text>
</comment>
<name>A0A9P7UDP7_9PEZI</name>
<organism evidence="9 10">
    <name type="scientific">Colletotrichum scovillei</name>
    <dbReference type="NCBI Taxonomy" id="1209932"/>
    <lineage>
        <taxon>Eukaryota</taxon>
        <taxon>Fungi</taxon>
        <taxon>Dikarya</taxon>
        <taxon>Ascomycota</taxon>
        <taxon>Pezizomycotina</taxon>
        <taxon>Sordariomycetes</taxon>
        <taxon>Hypocreomycetidae</taxon>
        <taxon>Glomerellales</taxon>
        <taxon>Glomerellaceae</taxon>
        <taxon>Colletotrichum</taxon>
        <taxon>Colletotrichum acutatum species complex</taxon>
    </lineage>
</organism>
<proteinExistence type="inferred from homology"/>
<reference evidence="9" key="1">
    <citation type="submission" date="2021-05" db="EMBL/GenBank/DDBJ databases">
        <title>Comparative genomics of three Colletotrichum scovillei strains and genetic complementation revealed genes involved fungal growth and virulence on chili pepper.</title>
        <authorList>
            <person name="Hsieh D.-K."/>
            <person name="Chuang S.-C."/>
            <person name="Chen C.-Y."/>
            <person name="Chao Y.-T."/>
            <person name="Lu M.-Y.J."/>
            <person name="Lee M.-H."/>
            <person name="Shih M.-C."/>
        </authorList>
    </citation>
    <scope>NUCLEOTIDE SEQUENCE</scope>
    <source>
        <strain evidence="9">Coll-153</strain>
    </source>
</reference>
<feature type="region of interest" description="Disordered" evidence="7">
    <location>
        <begin position="1104"/>
        <end position="1129"/>
    </location>
</feature>
<sequence>MTNTRPNILFIMADDHASKAISAYGAGINHTPNIDRLAAEGMKFNHCYVTNSICTPSRAAILTGTHNHVNGVMTLNDNINKHLPNVAKHMRTGGYSTAMVGKWHLGEGRPHEPTGFDYWSVLPGQGDYWDPEFIEPAGEKVEDGYVTDIITDKCLDWISKTKNTDKPFFLMCHHKAPHRSWECNEKHKDLYKHPIRVPETYDDDYKNRAKAAKVAKMRVAEDMTYQDLGLVQPDGGNKVGERVVQEAGSAQRKIPIDAKRLIDKEDGTVFTFKSQDDLAHFKFQRYMQRYLRTIQSVDDNVGRMLDYLEENGLAENTIVIYTSDQGFFLGEHGWFDKRFMYEESFQMPFLIRYPAGIAKGSVCDDIICNVDFAPTFLDFANLHIPSYMQGESFRQLLQGNTPADWQQIAYHRYWMHNDIIHHAYAHYGVRDQRYKLIYWYNEPLEISGARPGGEKDKEWELFDCEKDPLELFNVYHDPAYADTVKHMTRLLELKMEQIGDEPVHPKGVDAGGLVDLAKPRGDMLENHGGEVDSVSQQGFVDVNKDKPLVNYCGSELRCGPCARLGLDCSLAAIEEVGPDSHFGKQQLVSAKPRRLRGTRACKACREKKVRCSGTSPRCTNCARHTRKCTYPTPVRSARASSPQSTSTEGDESCGVEVGQYLSGAVESFFAKIYPLPSHAFLHPETTRERCREGRIDSALAHAICALVTLHCGSDLQTRDRATPWVQTAEQKIWQHLESPTIPRLQALLLVIHYQMETGKFQRAFMLTATAARFAAAMRLNHERPDLDFVAQEVRRRIMWSLKITERYFSVGLPEFEACPIETIYLQYPSDENDFSNDGDCGDGGSYRLYVRLEITRRDIMKLTRGVTLCDQPFLPLTKLIGDFESDLSEIGSLMPDGTNFSMVNIGALESDRWLRRRLFMHISFHQAHCDLYRILLSGYPEAAPRVVLEAVDVDYITTAEQNCLEHATAIIQILTSLNQHSTELLLLEFDTAICAYHATRLLLFIARAQRTPGCPSPEFALSRAALCLAALQRFFPSSALVKPIIDDMERLSRGDAPQEAGIGGLSSPEFQEGRRNLEQRLSEVAKARQRLAIHSLLRQADFTDEDEGDDYSSSMSASGLSPIMMRRTP</sequence>
<dbReference type="Gene3D" id="3.40.720.10">
    <property type="entry name" value="Alkaline Phosphatase, subunit A"/>
    <property type="match status" value="2"/>
</dbReference>
<dbReference type="CDD" id="cd16031">
    <property type="entry name" value="G6S_like"/>
    <property type="match status" value="1"/>
</dbReference>
<dbReference type="Gene3D" id="4.10.240.10">
    <property type="entry name" value="Zn(2)-C6 fungal-type DNA-binding domain"/>
    <property type="match status" value="1"/>
</dbReference>
<evidence type="ECO:0000256" key="1">
    <source>
        <dbReference type="ARBA" id="ARBA00008779"/>
    </source>
</evidence>
<evidence type="ECO:0000256" key="4">
    <source>
        <dbReference type="ARBA" id="ARBA00022801"/>
    </source>
</evidence>
<dbReference type="GO" id="GO:0006351">
    <property type="term" value="P:DNA-templated transcription"/>
    <property type="evidence" value="ECO:0007669"/>
    <property type="project" value="InterPro"/>
</dbReference>
<dbReference type="PROSITE" id="PS00149">
    <property type="entry name" value="SULFATASE_2"/>
    <property type="match status" value="1"/>
</dbReference>
<dbReference type="SUPFAM" id="SSF53649">
    <property type="entry name" value="Alkaline phosphatase-like"/>
    <property type="match status" value="1"/>
</dbReference>
<dbReference type="PROSITE" id="PS00463">
    <property type="entry name" value="ZN2_CY6_FUNGAL_1"/>
    <property type="match status" value="1"/>
</dbReference>
<dbReference type="GO" id="GO:0003677">
    <property type="term" value="F:DNA binding"/>
    <property type="evidence" value="ECO:0007669"/>
    <property type="project" value="InterPro"/>
</dbReference>
<feature type="domain" description="Zn(2)-C6 fungal-type" evidence="8">
    <location>
        <begin position="600"/>
        <end position="630"/>
    </location>
</feature>
<protein>
    <submittedName>
        <fullName evidence="9">Extracellular sulfatase Sulf-2</fullName>
    </submittedName>
</protein>
<dbReference type="PANTHER" id="PTHR43108:SF6">
    <property type="entry name" value="N-SULPHOGLUCOSAMINE SULPHOHYDROLASE"/>
    <property type="match status" value="1"/>
</dbReference>
<keyword evidence="2" id="KW-0479">Metal-binding</keyword>
<dbReference type="Proteomes" id="UP000699042">
    <property type="component" value="Unassembled WGS sequence"/>
</dbReference>
<dbReference type="InterPro" id="IPR007219">
    <property type="entry name" value="XnlR_reg_dom"/>
</dbReference>
<dbReference type="Pfam" id="PF00884">
    <property type="entry name" value="Sulfatase"/>
    <property type="match status" value="1"/>
</dbReference>
<dbReference type="CDD" id="cd12148">
    <property type="entry name" value="fungal_TF_MHR"/>
    <property type="match status" value="1"/>
</dbReference>
<evidence type="ECO:0000256" key="2">
    <source>
        <dbReference type="ARBA" id="ARBA00022723"/>
    </source>
</evidence>
<gene>
    <name evidence="9" type="ORF">JMJ77_013717</name>
</gene>
<dbReference type="SMART" id="SM00066">
    <property type="entry name" value="GAL4"/>
    <property type="match status" value="1"/>
</dbReference>
<dbReference type="PROSITE" id="PS50048">
    <property type="entry name" value="ZN2_CY6_FUNGAL_2"/>
    <property type="match status" value="1"/>
</dbReference>